<evidence type="ECO:0000259" key="2">
    <source>
        <dbReference type="Pfam" id="PF05444"/>
    </source>
</evidence>
<organism evidence="3 4">
    <name type="scientific">Drosophila lebanonensis</name>
    <name type="common">Fruit fly</name>
    <name type="synonym">Scaptodrosophila lebanonensis</name>
    <dbReference type="NCBI Taxonomy" id="7225"/>
    <lineage>
        <taxon>Eukaryota</taxon>
        <taxon>Metazoa</taxon>
        <taxon>Ecdysozoa</taxon>
        <taxon>Arthropoda</taxon>
        <taxon>Hexapoda</taxon>
        <taxon>Insecta</taxon>
        <taxon>Pterygota</taxon>
        <taxon>Neoptera</taxon>
        <taxon>Endopterygota</taxon>
        <taxon>Diptera</taxon>
        <taxon>Brachycera</taxon>
        <taxon>Muscomorpha</taxon>
        <taxon>Ephydroidea</taxon>
        <taxon>Drosophilidae</taxon>
        <taxon>Scaptodrosophila</taxon>
    </lineage>
</organism>
<dbReference type="RefSeq" id="XP_030384183.1">
    <property type="nucleotide sequence ID" value="XM_030528323.1"/>
</dbReference>
<evidence type="ECO:0000313" key="4">
    <source>
        <dbReference type="RefSeq" id="XP_030384183.1"/>
    </source>
</evidence>
<dbReference type="AlphaFoldDB" id="A0A6J2U9J2"/>
<keyword evidence="4" id="KW-0449">Lipoprotein</keyword>
<keyword evidence="4" id="KW-0675">Receptor</keyword>
<feature type="domain" description="DUF753" evidence="2">
    <location>
        <begin position="169"/>
        <end position="238"/>
    </location>
</feature>
<feature type="signal peptide" evidence="1">
    <location>
        <begin position="1"/>
        <end position="21"/>
    </location>
</feature>
<reference evidence="4" key="1">
    <citation type="submission" date="2025-08" db="UniProtKB">
        <authorList>
            <consortium name="RefSeq"/>
        </authorList>
    </citation>
    <scope>IDENTIFICATION</scope>
    <source>
        <strain evidence="4">11010-0011.00</strain>
        <tissue evidence="4">Whole body</tissue>
    </source>
</reference>
<evidence type="ECO:0000313" key="3">
    <source>
        <dbReference type="Proteomes" id="UP000504634"/>
    </source>
</evidence>
<proteinExistence type="predicted"/>
<sequence length="436" mass="46512">MTANKFYVLVIVLIALNICQALDCYDCDSSDENCIKSVASVNKTACTGEDICYTKTDTGTGKVTRGCGAKDSCPSGNCFSCSEDSCNTHIICKKCDATDASCSQTNADDAKYNQVCNVSNSCIKQVKDKQVVRGCVADNPCGSANTDTCNVCKDANCNVGIFPEKRRLCHQCENSSCNDVSSASPTPCLLYDAAEKCYTKGDSADTMVRGCQSDTAAKCSAGNTDDKCLTCDSADGCNNLKFERTVSCFQCSDATDCAEAQDSNATECSKPVSYLQANECYSQVKNGLALRGCFIERDEQLGTCSEETSCTSCASAGCNKAALDVTFTCVRCRSDNFGGCRNNAANIGGEKCSNSTAEEKCFWGQWDGIVLRGCLSDADYLTTYQCNNPKDNRCHTCTTSNCNTKAPSGASTLQSLGVGLNLLLVFGFLSARWRVL</sequence>
<keyword evidence="3" id="KW-1185">Reference proteome</keyword>
<evidence type="ECO:0000256" key="1">
    <source>
        <dbReference type="SAM" id="SignalP"/>
    </source>
</evidence>
<name>A0A6J2U9J2_DROLE</name>
<gene>
    <name evidence="4" type="primary">LOC115631548</name>
</gene>
<dbReference type="Proteomes" id="UP000504634">
    <property type="component" value="Unplaced"/>
</dbReference>
<dbReference type="GeneID" id="115631548"/>
<keyword evidence="1" id="KW-0732">Signal</keyword>
<feature type="chain" id="PRO_5027097111" evidence="1">
    <location>
        <begin position="22"/>
        <end position="436"/>
    </location>
</feature>
<accession>A0A6J2U9J2</accession>
<protein>
    <submittedName>
        <fullName evidence="4">Low-density lipoprotein receptor-related protein 2 isoform X1</fullName>
    </submittedName>
</protein>
<feature type="domain" description="DUF753" evidence="2">
    <location>
        <begin position="328"/>
        <end position="403"/>
    </location>
</feature>
<dbReference type="OrthoDB" id="7979834at2759"/>
<dbReference type="InterPro" id="IPR008472">
    <property type="entry name" value="DUF753"/>
</dbReference>
<dbReference type="Pfam" id="PF05444">
    <property type="entry name" value="DUF753"/>
    <property type="match status" value="2"/>
</dbReference>
<dbReference type="PANTHER" id="PTHR21721">
    <property type="entry name" value="GH09876P-RELATED"/>
    <property type="match status" value="1"/>
</dbReference>